<dbReference type="Proteomes" id="UP000036958">
    <property type="component" value="Unassembled WGS sequence"/>
</dbReference>
<keyword evidence="3" id="KW-1185">Reference proteome</keyword>
<dbReference type="OrthoDB" id="9785372at2"/>
<accession>A0A0L8V7V0</accession>
<organism evidence="2 3">
    <name type="scientific">Sunxiuqinia dokdonensis</name>
    <dbReference type="NCBI Taxonomy" id="1409788"/>
    <lineage>
        <taxon>Bacteria</taxon>
        <taxon>Pseudomonadati</taxon>
        <taxon>Bacteroidota</taxon>
        <taxon>Bacteroidia</taxon>
        <taxon>Marinilabiliales</taxon>
        <taxon>Prolixibacteraceae</taxon>
        <taxon>Sunxiuqinia</taxon>
    </lineage>
</organism>
<evidence type="ECO:0000259" key="1">
    <source>
        <dbReference type="Pfam" id="PF07993"/>
    </source>
</evidence>
<protein>
    <submittedName>
        <fullName evidence="2">Male sterility</fullName>
    </submittedName>
</protein>
<reference evidence="3" key="1">
    <citation type="submission" date="2015-07" db="EMBL/GenBank/DDBJ databases">
        <title>Genome sequencing of Sunxiuqinia dokdonensis strain SK.</title>
        <authorList>
            <person name="Ahn S."/>
            <person name="Kim B.-C."/>
        </authorList>
    </citation>
    <scope>NUCLEOTIDE SEQUENCE [LARGE SCALE GENOMIC DNA]</scope>
    <source>
        <strain evidence="3">SK</strain>
    </source>
</reference>
<dbReference type="Gene3D" id="3.40.50.720">
    <property type="entry name" value="NAD(P)-binding Rossmann-like Domain"/>
    <property type="match status" value="1"/>
</dbReference>
<evidence type="ECO:0000313" key="2">
    <source>
        <dbReference type="EMBL" id="KOH44560.1"/>
    </source>
</evidence>
<dbReference type="Pfam" id="PF07993">
    <property type="entry name" value="NAD_binding_4"/>
    <property type="match status" value="1"/>
</dbReference>
<dbReference type="AlphaFoldDB" id="A0A0L8V7V0"/>
<dbReference type="InterPro" id="IPR036291">
    <property type="entry name" value="NAD(P)-bd_dom_sf"/>
</dbReference>
<gene>
    <name evidence="2" type="ORF">NC99_26390</name>
</gene>
<name>A0A0L8V7V0_9BACT</name>
<dbReference type="SUPFAM" id="SSF51735">
    <property type="entry name" value="NAD(P)-binding Rossmann-fold domains"/>
    <property type="match status" value="1"/>
</dbReference>
<proteinExistence type="predicted"/>
<dbReference type="InterPro" id="IPR013120">
    <property type="entry name" value="FAR_NAD-bd"/>
</dbReference>
<dbReference type="PANTHER" id="PTHR43000">
    <property type="entry name" value="DTDP-D-GLUCOSE 4,6-DEHYDRATASE-RELATED"/>
    <property type="match status" value="1"/>
</dbReference>
<dbReference type="RefSeq" id="WP_053184041.1">
    <property type="nucleotide sequence ID" value="NZ_LGIA01000160.1"/>
</dbReference>
<dbReference type="STRING" id="1409788.NC99_26390"/>
<feature type="domain" description="Thioester reductase (TE)" evidence="1">
    <location>
        <begin position="7"/>
        <end position="250"/>
    </location>
</feature>
<dbReference type="EMBL" id="LGIA01000160">
    <property type="protein sequence ID" value="KOH44560.1"/>
    <property type="molecule type" value="Genomic_DNA"/>
</dbReference>
<evidence type="ECO:0000313" key="3">
    <source>
        <dbReference type="Proteomes" id="UP000036958"/>
    </source>
</evidence>
<sequence>MRKIIINGANGYVAANFINQLLLEDYEVIAFVRANKYPPEERLQVTLSEMNGGEPVDLKNLKVFDYSLDDQDLAIPRAELAPIFGGQVDYLHFAASLKYDSRSKKEIFKTNLDGLENSIRVFRKHAGADSRFFFISTAYSCGKFTGLFEEKFYPDEEISSFRNYYEQSKRLAENIIQKYRDEAGLNGYILRLSQVVGHGETGVTKTDYGIFDFAKRIYGLAKRYPDKTIRVGVDPDSTQNLIPIDTVVKFFMRTVETEQVPVIMNFVSKNSIKNSLISSTLSQLLPIEIIPVKGLAESEMDAFERIISKGMSFTIGYAETKLAFDTKNLDSVMGGIENEIDDQAVERMLRYFIAGLSGTKGKQKLGYAV</sequence>
<comment type="caution">
    <text evidence="2">The sequence shown here is derived from an EMBL/GenBank/DDBJ whole genome shotgun (WGS) entry which is preliminary data.</text>
</comment>